<feature type="transmembrane region" description="Helical" evidence="11">
    <location>
        <begin position="373"/>
        <end position="395"/>
    </location>
</feature>
<dbReference type="GO" id="GO:0005886">
    <property type="term" value="C:plasma membrane"/>
    <property type="evidence" value="ECO:0007669"/>
    <property type="project" value="TreeGrafter"/>
</dbReference>
<feature type="transmembrane region" description="Helical" evidence="11">
    <location>
        <begin position="240"/>
        <end position="261"/>
    </location>
</feature>
<evidence type="ECO:0000256" key="6">
    <source>
        <dbReference type="ARBA" id="ARBA00023136"/>
    </source>
</evidence>
<feature type="transmembrane region" description="Helical" evidence="11">
    <location>
        <begin position="340"/>
        <end position="361"/>
    </location>
</feature>
<sequence>MSESISNRFHALLVHLRLGLDPMVPMMLVAAIIGFVASVAVEGFRQAMYAILRLYSTHEHLVTAAAGLPLWQRAVIPVIAAVVGGLIMWAGQRWIKRPRGPEYMEAVRVGDGLLPVVPNLMRTASSLVAVSGGITIGREGTMIQFASLVSSFIGRIGRADPAHQRLIVACGAAAGFAGAYHAPIAGTLFVAEIILGGLQLREITAVLVAAVIGELTTQSLFATGPLYLAHMVPPISFIDLLDASLLGLLAGFIGPAFLWLLDTARRKYQPLVGFLPLRMGLAGLFIGLLSLLMPQVWGNGYSVVQSFLVDHWTLTAVAAVFVLRMLAVTAASAAGIPGGVLTPTLALGGAMGLMVSHLFLVPEASHSQALWTLVGMGSLLAATTHAPAMSAIMVFEITRNYNVVMAAMPACVIASVIGSLLRHRSVYSEALGLKEGEHREPKVAGGEFPATAVPPSAEAAPLDDAQTPDAGTPTATKP</sequence>
<evidence type="ECO:0000256" key="5">
    <source>
        <dbReference type="ARBA" id="ARBA00023065"/>
    </source>
</evidence>
<feature type="transmembrane region" description="Helical" evidence="11">
    <location>
        <begin position="20"/>
        <end position="41"/>
    </location>
</feature>
<evidence type="ECO:0000256" key="7">
    <source>
        <dbReference type="ARBA" id="ARBA00023173"/>
    </source>
</evidence>
<accession>E6PVK9</accession>
<dbReference type="CDD" id="cd00400">
    <property type="entry name" value="Voltage_gated_ClC"/>
    <property type="match status" value="1"/>
</dbReference>
<evidence type="ECO:0000313" key="12">
    <source>
        <dbReference type="EMBL" id="CBH98966.1"/>
    </source>
</evidence>
<protein>
    <submittedName>
        <fullName evidence="12">Putative voltage-gated chloride channel</fullName>
    </submittedName>
</protein>
<dbReference type="EMBL" id="CABM01000065">
    <property type="protein sequence ID" value="CBH98966.1"/>
    <property type="molecule type" value="Genomic_DNA"/>
</dbReference>
<keyword evidence="8" id="KW-0868">Chloride</keyword>
<dbReference type="PRINTS" id="PR00762">
    <property type="entry name" value="CLCHANNEL"/>
</dbReference>
<dbReference type="AlphaFoldDB" id="E6PVK9"/>
<evidence type="ECO:0000256" key="4">
    <source>
        <dbReference type="ARBA" id="ARBA00022989"/>
    </source>
</evidence>
<feature type="transmembrane region" description="Helical" evidence="11">
    <location>
        <begin position="273"/>
        <end position="292"/>
    </location>
</feature>
<comment type="caution">
    <text evidence="12">The sequence shown here is derived from an EMBL/GenBank/DDBJ whole genome shotgun (WGS) entry which is preliminary data.</text>
</comment>
<keyword evidence="2" id="KW-0813">Transport</keyword>
<dbReference type="SUPFAM" id="SSF81340">
    <property type="entry name" value="Clc chloride channel"/>
    <property type="match status" value="1"/>
</dbReference>
<dbReference type="PANTHER" id="PTHR43427">
    <property type="entry name" value="CHLORIDE CHANNEL PROTEIN CLC-E"/>
    <property type="match status" value="1"/>
</dbReference>
<dbReference type="PANTHER" id="PTHR43427:SF6">
    <property type="entry name" value="CHLORIDE CHANNEL PROTEIN CLC-E"/>
    <property type="match status" value="1"/>
</dbReference>
<dbReference type="InterPro" id="IPR014743">
    <property type="entry name" value="Cl-channel_core"/>
</dbReference>
<feature type="transmembrane region" description="Helical" evidence="11">
    <location>
        <begin position="166"/>
        <end position="191"/>
    </location>
</feature>
<comment type="subcellular location">
    <subcellularLocation>
        <location evidence="1">Membrane</location>
        <topology evidence="1">Multi-pass membrane protein</topology>
    </subcellularLocation>
</comment>
<feature type="region of interest" description="Disordered" evidence="10">
    <location>
        <begin position="436"/>
        <end position="478"/>
    </location>
</feature>
<keyword evidence="3 11" id="KW-0812">Transmembrane</keyword>
<gene>
    <name evidence="12" type="ORF">CARN2_0140</name>
</gene>
<organism evidence="12">
    <name type="scientific">mine drainage metagenome</name>
    <dbReference type="NCBI Taxonomy" id="410659"/>
    <lineage>
        <taxon>unclassified sequences</taxon>
        <taxon>metagenomes</taxon>
        <taxon>ecological metagenomes</taxon>
    </lineage>
</organism>
<dbReference type="Gene3D" id="1.10.3080.10">
    <property type="entry name" value="Clc chloride channel"/>
    <property type="match status" value="1"/>
</dbReference>
<keyword evidence="6 11" id="KW-0472">Membrane</keyword>
<feature type="transmembrane region" description="Helical" evidence="11">
    <location>
        <begin position="312"/>
        <end position="334"/>
    </location>
</feature>
<keyword evidence="4 11" id="KW-1133">Transmembrane helix</keyword>
<dbReference type="Pfam" id="PF00654">
    <property type="entry name" value="Voltage_CLC"/>
    <property type="match status" value="1"/>
</dbReference>
<evidence type="ECO:0000256" key="8">
    <source>
        <dbReference type="ARBA" id="ARBA00023214"/>
    </source>
</evidence>
<feature type="transmembrane region" description="Helical" evidence="11">
    <location>
        <begin position="203"/>
        <end position="228"/>
    </location>
</feature>
<dbReference type="InterPro" id="IPR050368">
    <property type="entry name" value="ClC-type_chloride_channel"/>
</dbReference>
<evidence type="ECO:0000256" key="2">
    <source>
        <dbReference type="ARBA" id="ARBA00022448"/>
    </source>
</evidence>
<keyword evidence="7" id="KW-0869">Chloride channel</keyword>
<feature type="transmembrane region" description="Helical" evidence="11">
    <location>
        <begin position="401"/>
        <end position="421"/>
    </location>
</feature>
<evidence type="ECO:0000256" key="9">
    <source>
        <dbReference type="ARBA" id="ARBA00023303"/>
    </source>
</evidence>
<feature type="transmembrane region" description="Helical" evidence="11">
    <location>
        <begin position="70"/>
        <end position="90"/>
    </location>
</feature>
<evidence type="ECO:0000256" key="11">
    <source>
        <dbReference type="SAM" id="Phobius"/>
    </source>
</evidence>
<evidence type="ECO:0000256" key="3">
    <source>
        <dbReference type="ARBA" id="ARBA00022692"/>
    </source>
</evidence>
<name>E6PVK9_9ZZZZ</name>
<reference evidence="12" key="1">
    <citation type="submission" date="2009-10" db="EMBL/GenBank/DDBJ databases">
        <title>Diversity of trophic interactions inside an arsenic-rich microbial ecosystem.</title>
        <authorList>
            <person name="Bertin P.N."/>
            <person name="Heinrich-Salmeron A."/>
            <person name="Pelletier E."/>
            <person name="Goulhen-Chollet F."/>
            <person name="Arsene-Ploetze F."/>
            <person name="Gallien S."/>
            <person name="Calteau A."/>
            <person name="Vallenet D."/>
            <person name="Casiot C."/>
            <person name="Chane-Woon-Ming B."/>
            <person name="Giloteaux L."/>
            <person name="Barakat M."/>
            <person name="Bonnefoy V."/>
            <person name="Bruneel O."/>
            <person name="Chandler M."/>
            <person name="Cleiss J."/>
            <person name="Duran R."/>
            <person name="Elbaz-Poulichet F."/>
            <person name="Fonknechten N."/>
            <person name="Lauga B."/>
            <person name="Mornico D."/>
            <person name="Ortet P."/>
            <person name="Schaeffer C."/>
            <person name="Siguier P."/>
            <person name="Alexander Thil Smith A."/>
            <person name="Van Dorsselaer A."/>
            <person name="Weissenbach J."/>
            <person name="Medigue C."/>
            <person name="Le Paslier D."/>
        </authorList>
    </citation>
    <scope>NUCLEOTIDE SEQUENCE</scope>
</reference>
<evidence type="ECO:0000256" key="1">
    <source>
        <dbReference type="ARBA" id="ARBA00004141"/>
    </source>
</evidence>
<evidence type="ECO:0000256" key="10">
    <source>
        <dbReference type="SAM" id="MobiDB-lite"/>
    </source>
</evidence>
<dbReference type="GO" id="GO:0034707">
    <property type="term" value="C:chloride channel complex"/>
    <property type="evidence" value="ECO:0007669"/>
    <property type="project" value="UniProtKB-KW"/>
</dbReference>
<proteinExistence type="predicted"/>
<dbReference type="InterPro" id="IPR001807">
    <property type="entry name" value="ClC"/>
</dbReference>
<dbReference type="GO" id="GO:0005254">
    <property type="term" value="F:chloride channel activity"/>
    <property type="evidence" value="ECO:0007669"/>
    <property type="project" value="UniProtKB-KW"/>
</dbReference>
<keyword evidence="5" id="KW-0406">Ion transport</keyword>
<keyword evidence="9" id="KW-0407">Ion channel</keyword>